<dbReference type="InterPro" id="IPR001623">
    <property type="entry name" value="DnaJ_domain"/>
</dbReference>
<dbReference type="PRINTS" id="PR00625">
    <property type="entry name" value="JDOMAIN"/>
</dbReference>
<dbReference type="EMBL" id="JARPOI010000003">
    <property type="protein sequence ID" value="KAJ9184930.1"/>
    <property type="molecule type" value="Genomic_DNA"/>
</dbReference>
<gene>
    <name evidence="3" type="ORF">P3X46_004615</name>
</gene>
<feature type="region of interest" description="Disordered" evidence="1">
    <location>
        <begin position="1469"/>
        <end position="1492"/>
    </location>
</feature>
<feature type="region of interest" description="Disordered" evidence="1">
    <location>
        <begin position="906"/>
        <end position="932"/>
    </location>
</feature>
<feature type="region of interest" description="Disordered" evidence="1">
    <location>
        <begin position="1"/>
        <end position="30"/>
    </location>
</feature>
<sequence>MSPAPVDVRPSLTSNPSSLQNPSFDSFSLNSFSDDHQQSIKSPIFTIPNEFGDHGGLACRNGLRTGSVASSRTRPRFVKVRKQLHVKSQGVSGEFGLGFNPFHSGVESSSRSNDYSSSSNEVLEKCESNGVDCSNVIFVFGASSSSSTSNLTATMNLDSGERVFDASGEELSSKVRPVKSDDIGFVFNDKQWHFNDNEGKSVSKAANGKLDSESCVFGNKQRQLSENEGKPISNADNGKLHSVGFVFGASENNVELKLGLEKEESRECNSDSGAYYVGKGSSRTEVEHGRDGSAGFDFGAEKSNLGSNLSFEKGESSGIAKDPDSSNTGFIFGATASTSSGKMGISGTGSVFGATWFNSSDKNESGGRLQNLVSDHAEKMEVAETAHEVKGAEVKIDINGIGSWKGDYDKVPYIFGSSSKKSSNSRECMATSCNDEAKSSNGNFESCNSFAKAQNGTSDSSNDGKCKLGSFGNSSNIANVFMANPVFTNITDEMKKLNIDGSNNVDGLDNKKFVFRSKKMTSASSNGVSVTTSHEWNSEGLINTAKGTDGDPFESTAKKESVNVVGASTGIFNSETIRSQIGLAKTSAESSLSHNSRGQVIDNTQLNGAAALSSFSSIGLDSQGNVEASEPPPMPGFGKENDKSSYTSTADRLGVFTEFKTPQWDPSCLKESLFPELNRKLEFSVKGRSRKVKKSKTLRGKLKRLSQNKQQQEQDQVKNGSAQEAMNSPGCYSPMDFSPYETTTTEKFSRENSRISNDSIFMDKNGMSSVLHSTVPSSLKDSEGLDLEKGGETNLENDVYHSERCFVGDSPTKPFVFEMGCSNCNSEPVCTSSGAGVSTVKDTSGINIESNHQIHFSFASGLEDVDGSKFSFSASSSAPNSSSAAKRPHRKKNRRKVPCETFVIGANSNNKDQEGDLSTSQRKLGNNSGANELLKQGSMSSTAVAIQEACETWRLRGNHAYKSGDLSKAEDFYTRGIDSVPYSERSGCSLKPLIICYSNRAATRMSLGNLREALRDCTMAAALDPRFLKVQMRAANCYLALGEIEKAQVHFTNCFESGDCVCLDRRITIEAADGLQKAQKVAECMNHSAKLFSQQTSDAALSALDIIAEALSISPYSERLLEMKAESMFMLRKYEEVIQLCEQTLCAAEKNFISSGTNDQFVDKDDSRTDSHLFVRLWRWCLISKSYFYLGRLEAALDLLEKSEQMGSISDKYASKIPDASLSLAVTIRTLLHRKKAGNEAFRSGRYTEALEHYTAAVSSNVESRPFAAICFCNRAAAHQALGQIADAIADCSLAIALDGNYSKAVSRRASLDEIIRDYGQAANDLQRFITLLENHSDGKARRSGTPGRSTSSTKELKQAKRRLSLMEEEAKKGIPLDLYLILGVKEADTAAEMKKAYRKAALRHHPDKAGQFLQRSEGGDEGRLWKDIVQEVHKDADRLFKMIGEAYAVLSDPAKRSNYDLEEEIRKASKENKGSHPPRRTSDGYSYSYGRSNHQRNWQDNWNTYGHSRSRW</sequence>
<feature type="compositionally biased region" description="Polar residues" evidence="1">
    <location>
        <begin position="11"/>
        <end position="22"/>
    </location>
</feature>
<dbReference type="SMART" id="SM00271">
    <property type="entry name" value="DnaJ"/>
    <property type="match status" value="1"/>
</dbReference>
<dbReference type="CDD" id="cd06257">
    <property type="entry name" value="DnaJ"/>
    <property type="match status" value="1"/>
</dbReference>
<dbReference type="Proteomes" id="UP001174677">
    <property type="component" value="Chromosome 3"/>
</dbReference>
<dbReference type="PROSITE" id="PS50076">
    <property type="entry name" value="DNAJ_2"/>
    <property type="match status" value="1"/>
</dbReference>
<feature type="compositionally biased region" description="Low complexity" evidence="1">
    <location>
        <begin position="1344"/>
        <end position="1354"/>
    </location>
</feature>
<comment type="caution">
    <text evidence="3">The sequence shown here is derived from an EMBL/GenBank/DDBJ whole genome shotgun (WGS) entry which is preliminary data.</text>
</comment>
<dbReference type="PANTHER" id="PTHR45181">
    <property type="entry name" value="HEAT SHOCK PROTEIN DNAJ WITH TETRATRICOPEPTIDE REPEAT-CONTAINING PROTEIN"/>
    <property type="match status" value="1"/>
</dbReference>
<evidence type="ECO:0000313" key="4">
    <source>
        <dbReference type="Proteomes" id="UP001174677"/>
    </source>
</evidence>
<protein>
    <recommendedName>
        <fullName evidence="2">J domain-containing protein</fullName>
    </recommendedName>
</protein>
<feature type="domain" description="J" evidence="2">
    <location>
        <begin position="1378"/>
        <end position="1464"/>
    </location>
</feature>
<dbReference type="PANTHER" id="PTHR45181:SF8">
    <property type="entry name" value="HEAT SHOCK PROTEIN DNAJ WITH TETRATRICOPEPTIDE REPEAT-CONTAINING PROTEIN"/>
    <property type="match status" value="1"/>
</dbReference>
<dbReference type="SUPFAM" id="SSF46565">
    <property type="entry name" value="Chaperone J-domain"/>
    <property type="match status" value="1"/>
</dbReference>
<evidence type="ECO:0000256" key="1">
    <source>
        <dbReference type="SAM" id="MobiDB-lite"/>
    </source>
</evidence>
<feature type="compositionally biased region" description="Polar residues" evidence="1">
    <location>
        <begin position="906"/>
        <end position="930"/>
    </location>
</feature>
<evidence type="ECO:0000313" key="3">
    <source>
        <dbReference type="EMBL" id="KAJ9184930.1"/>
    </source>
</evidence>
<feature type="region of interest" description="Disordered" evidence="1">
    <location>
        <begin position="620"/>
        <end position="646"/>
    </location>
</feature>
<dbReference type="InterPro" id="IPR011990">
    <property type="entry name" value="TPR-like_helical_dom_sf"/>
</dbReference>
<feature type="compositionally biased region" description="Polar residues" evidence="1">
    <location>
        <begin position="717"/>
        <end position="726"/>
    </location>
</feature>
<dbReference type="InterPro" id="IPR036869">
    <property type="entry name" value="J_dom_sf"/>
</dbReference>
<name>A0ABQ9N158_HEVBR</name>
<dbReference type="Pfam" id="PF13432">
    <property type="entry name" value="TPR_16"/>
    <property type="match status" value="1"/>
</dbReference>
<feature type="region of interest" description="Disordered" evidence="1">
    <location>
        <begin position="1337"/>
        <end position="1358"/>
    </location>
</feature>
<dbReference type="SMART" id="SM00028">
    <property type="entry name" value="TPR"/>
    <property type="match status" value="6"/>
</dbReference>
<feature type="region of interest" description="Disordered" evidence="1">
    <location>
        <begin position="686"/>
        <end position="736"/>
    </location>
</feature>
<keyword evidence="4" id="KW-1185">Reference proteome</keyword>
<proteinExistence type="predicted"/>
<dbReference type="SUPFAM" id="SSF48452">
    <property type="entry name" value="TPR-like"/>
    <property type="match status" value="2"/>
</dbReference>
<reference evidence="3" key="1">
    <citation type="journal article" date="2023" name="Plant Biotechnol. J.">
        <title>Chromosome-level wild Hevea brasiliensis genome provides new tools for genomic-assisted breeding and valuable loci to elevate rubber yield.</title>
        <authorList>
            <person name="Cheng H."/>
            <person name="Song X."/>
            <person name="Hu Y."/>
            <person name="Wu T."/>
            <person name="Yang Q."/>
            <person name="An Z."/>
            <person name="Feng S."/>
            <person name="Deng Z."/>
            <person name="Wu W."/>
            <person name="Zeng X."/>
            <person name="Tu M."/>
            <person name="Wang X."/>
            <person name="Huang H."/>
        </authorList>
    </citation>
    <scope>NUCLEOTIDE SEQUENCE</scope>
    <source>
        <strain evidence="3">MT/VB/25A 57/8</strain>
    </source>
</reference>
<evidence type="ECO:0000259" key="2">
    <source>
        <dbReference type="PROSITE" id="PS50076"/>
    </source>
</evidence>
<dbReference type="InterPro" id="IPR019734">
    <property type="entry name" value="TPR_rpt"/>
</dbReference>
<organism evidence="3 4">
    <name type="scientific">Hevea brasiliensis</name>
    <name type="common">Para rubber tree</name>
    <name type="synonym">Siphonia brasiliensis</name>
    <dbReference type="NCBI Taxonomy" id="3981"/>
    <lineage>
        <taxon>Eukaryota</taxon>
        <taxon>Viridiplantae</taxon>
        <taxon>Streptophyta</taxon>
        <taxon>Embryophyta</taxon>
        <taxon>Tracheophyta</taxon>
        <taxon>Spermatophyta</taxon>
        <taxon>Magnoliopsida</taxon>
        <taxon>eudicotyledons</taxon>
        <taxon>Gunneridae</taxon>
        <taxon>Pentapetalae</taxon>
        <taxon>rosids</taxon>
        <taxon>fabids</taxon>
        <taxon>Malpighiales</taxon>
        <taxon>Euphorbiaceae</taxon>
        <taxon>Crotonoideae</taxon>
        <taxon>Micrandreae</taxon>
        <taxon>Hevea</taxon>
    </lineage>
</organism>
<feature type="compositionally biased region" description="Basic residues" evidence="1">
    <location>
        <begin position="687"/>
        <end position="706"/>
    </location>
</feature>
<feature type="region of interest" description="Disordered" evidence="1">
    <location>
        <begin position="872"/>
        <end position="894"/>
    </location>
</feature>
<dbReference type="PROSITE" id="PS00636">
    <property type="entry name" value="DNAJ_1"/>
    <property type="match status" value="1"/>
</dbReference>
<dbReference type="Gene3D" id="1.25.40.10">
    <property type="entry name" value="Tetratricopeptide repeat domain"/>
    <property type="match status" value="3"/>
</dbReference>
<feature type="compositionally biased region" description="Low complexity" evidence="1">
    <location>
        <begin position="872"/>
        <end position="885"/>
    </location>
</feature>
<dbReference type="InterPro" id="IPR018253">
    <property type="entry name" value="DnaJ_domain_CS"/>
</dbReference>
<dbReference type="Gene3D" id="1.10.287.110">
    <property type="entry name" value="DnaJ domain"/>
    <property type="match status" value="1"/>
</dbReference>
<accession>A0ABQ9N158</accession>
<dbReference type="Pfam" id="PF00226">
    <property type="entry name" value="DnaJ"/>
    <property type="match status" value="1"/>
</dbReference>